<keyword evidence="2" id="KW-1185">Reference proteome</keyword>
<keyword evidence="1" id="KW-0808">Transferase</keyword>
<sequence length="796" mass="91369">MEAHHLKQRGRHQSHELAAASVLPSYSNDNSVPYEQDYAPAGGFEAYGSDKKVHSKHKGFSTAYAATTPSSGSGRDGMAVQIGDLHLFSLHDGVPGLLRSKDAIIVFLLTLASLFTRLYKIGRRPNVTWDEAHFGKFGAYYINHTFYHDVHPPLAKMMVALAEVIAGHNGTFRFSSGKKYPEYVDYTLMRAQIAMYGVALVPLAFLTCTQLRLSRPMATLAAVFVLFDNALCVMSRFILLDEPLLFFTAMTLWSVANFQNHNKHGPPYTRAWWGWLGMTGFSLGCVMSSKWVGLFCVIMVGIATAEDLVRKYCDLMPWHEYARHWVARALCLILIPLLVYTLTFWIHFKVLYRSGSGDFKMPANFQANLQGNMLNSQPYDIAYGAFVDIRAVYNGPGLLHSHVHQYPDGSKQQQVTCFPHRDSNNVWQLRRPAGAPANYTIDPIDFVEDGSIIQLTHNLTGATIRASKDILAPLTTHHLEVAAENITHATDVGLTNWKIEVVKQKASRAGKRIHAMTTVFRLRHVDTGCIMRVGGRKLPEWGWYQSEVTCLPDSSRKKNVRSNDVLWYIEHNTNKRLENDDLSKYVSSNFIVDMVTLNIEMGKTNNALSPDRDKYNSLESDPWSWPLLTFPMRMVGWGSKTIKYYEIGNPILWWASAIACFLYPFRFLYFVLRWQRQCNDWPRHGFREFWDNSKFLWGGWALHYIPFFLMGRVTYIHHYLPALYFALLQLAFDIDFVLKRWQRGRYLTLAAWGIGILVFVVFLYFAPFTYGWNKPMKELAGRRWLKTWNVYEDMYD</sequence>
<name>A0ACC1JD88_9FUNG</name>
<evidence type="ECO:0000313" key="2">
    <source>
        <dbReference type="Proteomes" id="UP001150603"/>
    </source>
</evidence>
<accession>A0ACC1JD88</accession>
<evidence type="ECO:0000313" key="1">
    <source>
        <dbReference type="EMBL" id="KAJ1948215.1"/>
    </source>
</evidence>
<protein>
    <submittedName>
        <fullName evidence="1">Protein O-mannosyltransferase 2</fullName>
        <ecNumber evidence="1">2.4.1.109</ecNumber>
    </submittedName>
</protein>
<organism evidence="1 2">
    <name type="scientific">Linderina macrospora</name>
    <dbReference type="NCBI Taxonomy" id="4868"/>
    <lineage>
        <taxon>Eukaryota</taxon>
        <taxon>Fungi</taxon>
        <taxon>Fungi incertae sedis</taxon>
        <taxon>Zoopagomycota</taxon>
        <taxon>Kickxellomycotina</taxon>
        <taxon>Kickxellomycetes</taxon>
        <taxon>Kickxellales</taxon>
        <taxon>Kickxellaceae</taxon>
        <taxon>Linderina</taxon>
    </lineage>
</organism>
<comment type="caution">
    <text evidence="1">The sequence shown here is derived from an EMBL/GenBank/DDBJ whole genome shotgun (WGS) entry which is preliminary data.</text>
</comment>
<gene>
    <name evidence="1" type="primary">PMT2_3</name>
    <name evidence="1" type="ORF">FBU59_001697</name>
</gene>
<keyword evidence="1" id="KW-0328">Glycosyltransferase</keyword>
<dbReference type="EC" id="2.4.1.109" evidence="1"/>
<dbReference type="Proteomes" id="UP001150603">
    <property type="component" value="Unassembled WGS sequence"/>
</dbReference>
<dbReference type="EMBL" id="JANBPW010000808">
    <property type="protein sequence ID" value="KAJ1948215.1"/>
    <property type="molecule type" value="Genomic_DNA"/>
</dbReference>
<proteinExistence type="predicted"/>
<reference evidence="1" key="1">
    <citation type="submission" date="2022-07" db="EMBL/GenBank/DDBJ databases">
        <title>Phylogenomic reconstructions and comparative analyses of Kickxellomycotina fungi.</title>
        <authorList>
            <person name="Reynolds N.K."/>
            <person name="Stajich J.E."/>
            <person name="Barry K."/>
            <person name="Grigoriev I.V."/>
            <person name="Crous P."/>
            <person name="Smith M.E."/>
        </authorList>
    </citation>
    <scope>NUCLEOTIDE SEQUENCE</scope>
    <source>
        <strain evidence="1">NRRL 5244</strain>
    </source>
</reference>
<feature type="non-terminal residue" evidence="1">
    <location>
        <position position="796"/>
    </location>
</feature>